<feature type="region of interest" description="Disordered" evidence="8">
    <location>
        <begin position="1073"/>
        <end position="1097"/>
    </location>
</feature>
<dbReference type="InterPro" id="IPR058578">
    <property type="entry name" value="IspG_TIM"/>
</dbReference>
<comment type="cofactor">
    <cofactor evidence="1">
        <name>[4Fe-4S] cluster</name>
        <dbReference type="ChEBI" id="CHEBI:49883"/>
    </cofactor>
</comment>
<keyword evidence="4 11" id="KW-0560">Oxidoreductase</keyword>
<feature type="compositionally biased region" description="Basic and acidic residues" evidence="8">
    <location>
        <begin position="820"/>
        <end position="837"/>
    </location>
</feature>
<dbReference type="Proteomes" id="UP000007494">
    <property type="component" value="Chromosome VIIb"/>
</dbReference>
<evidence type="ECO:0000259" key="9">
    <source>
        <dbReference type="Pfam" id="PF04551"/>
    </source>
</evidence>
<evidence type="ECO:0000256" key="8">
    <source>
        <dbReference type="SAM" id="MobiDB-lite"/>
    </source>
</evidence>
<feature type="region of interest" description="Disordered" evidence="8">
    <location>
        <begin position="517"/>
        <end position="536"/>
    </location>
</feature>
<feature type="domain" description="IspG C-terminal" evidence="10">
    <location>
        <begin position="1189"/>
        <end position="1277"/>
    </location>
</feature>
<keyword evidence="12" id="KW-1185">Reference proteome</keyword>
<feature type="compositionally biased region" description="Basic and acidic residues" evidence="8">
    <location>
        <begin position="293"/>
        <end position="307"/>
    </location>
</feature>
<keyword evidence="3" id="KW-0479">Metal-binding</keyword>
<name>F0VGA8_NEOCL</name>
<evidence type="ECO:0000256" key="3">
    <source>
        <dbReference type="ARBA" id="ARBA00022723"/>
    </source>
</evidence>
<feature type="domain" description="IspG TIM-barrel" evidence="9">
    <location>
        <begin position="393"/>
        <end position="687"/>
    </location>
</feature>
<gene>
    <name evidence="11" type="ORF">NCLIV_025400</name>
</gene>
<evidence type="ECO:0000256" key="1">
    <source>
        <dbReference type="ARBA" id="ARBA00001966"/>
    </source>
</evidence>
<evidence type="ECO:0000256" key="2">
    <source>
        <dbReference type="ARBA" id="ARBA00022485"/>
    </source>
</evidence>
<feature type="compositionally biased region" description="Basic residues" evidence="8">
    <location>
        <begin position="61"/>
        <end position="70"/>
    </location>
</feature>
<keyword evidence="7" id="KW-0414">Isoprene biosynthesis</keyword>
<feature type="region of interest" description="Disordered" evidence="8">
    <location>
        <begin position="217"/>
        <end position="347"/>
    </location>
</feature>
<evidence type="ECO:0000256" key="7">
    <source>
        <dbReference type="ARBA" id="ARBA00023229"/>
    </source>
</evidence>
<keyword evidence="6" id="KW-0411">Iron-sulfur</keyword>
<organism evidence="11 12">
    <name type="scientific">Neospora caninum (strain Liverpool)</name>
    <dbReference type="NCBI Taxonomy" id="572307"/>
    <lineage>
        <taxon>Eukaryota</taxon>
        <taxon>Sar</taxon>
        <taxon>Alveolata</taxon>
        <taxon>Apicomplexa</taxon>
        <taxon>Conoidasida</taxon>
        <taxon>Coccidia</taxon>
        <taxon>Eucoccidiorida</taxon>
        <taxon>Eimeriorina</taxon>
        <taxon>Sarcocystidae</taxon>
        <taxon>Neospora</taxon>
    </lineage>
</organism>
<dbReference type="GO" id="GO:0016114">
    <property type="term" value="P:terpenoid biosynthetic process"/>
    <property type="evidence" value="ECO:0007669"/>
    <property type="project" value="InterPro"/>
</dbReference>
<dbReference type="RefSeq" id="XP_003882784.1">
    <property type="nucleotide sequence ID" value="XM_003882735.1"/>
</dbReference>
<evidence type="ECO:0000256" key="4">
    <source>
        <dbReference type="ARBA" id="ARBA00023002"/>
    </source>
</evidence>
<dbReference type="GeneID" id="13445073"/>
<dbReference type="InterPro" id="IPR058579">
    <property type="entry name" value="IspG_C"/>
</dbReference>
<dbReference type="GO" id="GO:0046872">
    <property type="term" value="F:metal ion binding"/>
    <property type="evidence" value="ECO:0007669"/>
    <property type="project" value="UniProtKB-KW"/>
</dbReference>
<feature type="region of interest" description="Disordered" evidence="8">
    <location>
        <begin position="711"/>
        <end position="750"/>
    </location>
</feature>
<dbReference type="InterPro" id="IPR004588">
    <property type="entry name" value="IspG_bac-typ"/>
</dbReference>
<feature type="compositionally biased region" description="Basic and acidic residues" evidence="8">
    <location>
        <begin position="1"/>
        <end position="21"/>
    </location>
</feature>
<evidence type="ECO:0000313" key="11">
    <source>
        <dbReference type="EMBL" id="CBZ52752.1"/>
    </source>
</evidence>
<dbReference type="PANTHER" id="PTHR30454:SF0">
    <property type="entry name" value="4-HYDROXY-3-METHYLBUT-2-EN-1-YL DIPHOSPHATE SYNTHASE (FERREDOXIN), CHLOROPLASTIC"/>
    <property type="match status" value="1"/>
</dbReference>
<feature type="compositionally biased region" description="Basic and acidic residues" evidence="8">
    <location>
        <begin position="950"/>
        <end position="971"/>
    </location>
</feature>
<dbReference type="InParanoid" id="F0VGA8"/>
<dbReference type="OMA" id="SWREGYP"/>
<feature type="compositionally biased region" description="Basic and acidic residues" evidence="8">
    <location>
        <begin position="719"/>
        <end position="737"/>
    </location>
</feature>
<dbReference type="InterPro" id="IPR045854">
    <property type="entry name" value="NO2/SO3_Rdtase_4Fe4S_sf"/>
</dbReference>
<dbReference type="FunCoup" id="F0VGA8">
    <property type="interactions" value="24"/>
</dbReference>
<dbReference type="Pfam" id="PF04551">
    <property type="entry name" value="GcpE"/>
    <property type="match status" value="1"/>
</dbReference>
<reference evidence="12" key="1">
    <citation type="journal article" date="2012" name="PLoS Pathog.">
        <title>Comparative genomics of the apicomplexan parasites Toxoplasma gondii and Neospora caninum: Coccidia differing in host range and transmission strategy.</title>
        <authorList>
            <person name="Reid A.J."/>
            <person name="Vermont S.J."/>
            <person name="Cotton J.A."/>
            <person name="Harris D."/>
            <person name="Hill-Cawthorne G.A."/>
            <person name="Konen-Waisman S."/>
            <person name="Latham S.M."/>
            <person name="Mourier T."/>
            <person name="Norton R."/>
            <person name="Quail M.A."/>
            <person name="Sanders M."/>
            <person name="Shanmugam D."/>
            <person name="Sohal A."/>
            <person name="Wasmuth J.D."/>
            <person name="Brunk B."/>
            <person name="Grigg M.E."/>
            <person name="Howard J.C."/>
            <person name="Parkinson J."/>
            <person name="Roos D.S."/>
            <person name="Trees A.J."/>
            <person name="Berriman M."/>
            <person name="Pain A."/>
            <person name="Wastling J.M."/>
        </authorList>
    </citation>
    <scope>NUCLEOTIDE SEQUENCE [LARGE SCALE GENOMIC DNA]</scope>
    <source>
        <strain evidence="12">Liverpool</strain>
    </source>
</reference>
<dbReference type="Gene3D" id="3.20.20.20">
    <property type="entry name" value="Dihydropteroate synthase-like"/>
    <property type="match status" value="1"/>
</dbReference>
<sequence length="1294" mass="141192">MEISEDRRPVSSRRTPRDEGARVPTLGVPDRDREYGNADRLISLSMEDPSDPGLCLESRRRGSPRPHRRHADALGRGTAAREKERAVFNATSKRTRRDSSSSRGRLPSLAFFPSPTRRRVLFIAFLLVFCLACWRGPVDSEASKHSLSLAFSNQSRLPSAMLPALAVHALLSLHSKVCLFFPLLFSWPWPAKALPLTHRPVLWGGERSNVLSHPVSFGSPSLTDSPPPALPVSLPSGVRSPSSSGEGRCSRLSKGRTGHLEDAAPLSGRNGAKQHLRSPAGFILSSGFMPSKRMPDSRGHSEAEKTRSGAPLSLSSSPRSAASAAVSSSSLSSSEPGPPSSYCVSTASTQRLSTRTVVVGRGALAAPYHDFFASSSSSSSLTPPGSWREGYPVLIGGSHPLVVQTMTNSDTRDVQATVEQASPAAFGPTRRDTLRLSAELSCGPRTFMVRMTVQGMKEVEASKFIKEKLDKANLRIPLVADVHFQPRVGLAAAEIFDKVRINPGNFADGAKKWEDEVESATGSNLPDERRREAEAERRFDDGHKRIEELLVPLIEKCKTFNTAMRIGTNHGSLSARILRRYGDTPRGMVASAFEFADICVRESFRNFCFSMKSSNPRVMVHAYRLLASEMLRRNELFPIHLGVTEAGEGEDGRLKSAVGIGALLQDGIGDTLRVSLTEPPWREIPVALSIARMQEQKLRFAAQTGERWRLAGRGRASGRGRELRGEHENATAGRDGEGCDASVPSRGEEGSLLGEHRQAEDLGFASGIRASSELERQSAVLETSAWVPRPFEERTRNFENIEKRTIRPLFSRSRATQADTDGKGEGEPESQRTGDERILHRDGTVMVRVSPAMLEVPEVFYKALGCKVVGGKPFRSIASVDSIYLPSLSLPSQQEGRGLVARAAQARETLHALQEAGVGVLVPFPDLAYLVSLQKQQEEETRKAVNGNRDSVEPERGATRDGARDEAQADEAERERFLLQTSLLPSKKEGLVGVLRLRDAAAVRGKLLPFVRDRLEGVALLVDGHETEEEIDAVLEMESLLFFLLRPPERGSQGVTVTRRFVDILKRREEAEAKKREAKGNAEGGHRAESREGPGGIPVIHWLERTPSVVAESELASKDGETGKNNRLMLEQEEEQEGAIYAGWEVGSLLVDALGEGVLVDLPGLSLPRQIRLGFNLLQACRLRSTKTEFISCPSCGRTLFDIQKVSAEIRRRTGHLPGVTIAVMGCIVNGVGEMADADFGYVGGAPGKVDLYVKKKVVKRGIPSAEACDALVALIKQHGRWVDPPKESAESAT</sequence>
<dbReference type="GO" id="GO:0051539">
    <property type="term" value="F:4 iron, 4 sulfur cluster binding"/>
    <property type="evidence" value="ECO:0007669"/>
    <property type="project" value="UniProtKB-KW"/>
</dbReference>
<accession>F0VGA8</accession>
<dbReference type="EMBL" id="FR823389">
    <property type="protein sequence ID" value="CBZ52752.1"/>
    <property type="molecule type" value="Genomic_DNA"/>
</dbReference>
<dbReference type="PANTHER" id="PTHR30454">
    <property type="entry name" value="4-HYDROXY-3-METHYLBUT-2-EN-1-YL DIPHOSPHATE SYNTHASE"/>
    <property type="match status" value="1"/>
</dbReference>
<keyword evidence="5" id="KW-0408">Iron</keyword>
<dbReference type="InterPro" id="IPR011005">
    <property type="entry name" value="Dihydropteroate_synth-like_sf"/>
</dbReference>
<feature type="region of interest" description="Disordered" evidence="8">
    <location>
        <begin position="809"/>
        <end position="837"/>
    </location>
</feature>
<feature type="compositionally biased region" description="Low complexity" evidence="8">
    <location>
        <begin position="308"/>
        <end position="335"/>
    </location>
</feature>
<feature type="compositionally biased region" description="Basic and acidic residues" evidence="8">
    <location>
        <begin position="1073"/>
        <end position="1092"/>
    </location>
</feature>
<dbReference type="Pfam" id="PF26540">
    <property type="entry name" value="GcpE_C"/>
    <property type="match status" value="1"/>
</dbReference>
<dbReference type="HAMAP" id="MF_00159">
    <property type="entry name" value="IspG"/>
    <property type="match status" value="1"/>
</dbReference>
<evidence type="ECO:0000259" key="10">
    <source>
        <dbReference type="Pfam" id="PF26540"/>
    </source>
</evidence>
<feature type="compositionally biased region" description="Low complexity" evidence="8">
    <location>
        <begin position="231"/>
        <end position="247"/>
    </location>
</feature>
<evidence type="ECO:0000256" key="5">
    <source>
        <dbReference type="ARBA" id="ARBA00023004"/>
    </source>
</evidence>
<evidence type="ECO:0000256" key="6">
    <source>
        <dbReference type="ARBA" id="ARBA00023014"/>
    </source>
</evidence>
<proteinExistence type="inferred from homology"/>
<feature type="region of interest" description="Disordered" evidence="8">
    <location>
        <begin position="939"/>
        <end position="971"/>
    </location>
</feature>
<dbReference type="SUPFAM" id="SSF56014">
    <property type="entry name" value="Nitrite and sulphite reductase 4Fe-4S domain-like"/>
    <property type="match status" value="1"/>
</dbReference>
<evidence type="ECO:0000313" key="12">
    <source>
        <dbReference type="Proteomes" id="UP000007494"/>
    </source>
</evidence>
<dbReference type="VEuPathDB" id="ToxoDB:NCLIV_025400"/>
<feature type="region of interest" description="Disordered" evidence="8">
    <location>
        <begin position="1"/>
        <end position="104"/>
    </location>
</feature>
<dbReference type="EC" id="1.17.7.1" evidence="11"/>
<dbReference type="Gene3D" id="3.30.413.10">
    <property type="entry name" value="Sulfite Reductase Hemoprotein, domain 1"/>
    <property type="match status" value="1"/>
</dbReference>
<dbReference type="GO" id="GO:0019288">
    <property type="term" value="P:isopentenyl diphosphate biosynthetic process, methylerythritol 4-phosphate pathway"/>
    <property type="evidence" value="ECO:0007669"/>
    <property type="project" value="TreeGrafter"/>
</dbReference>
<dbReference type="eggNOG" id="ENOG502QSBY">
    <property type="taxonomic scope" value="Eukaryota"/>
</dbReference>
<dbReference type="GO" id="GO:0046429">
    <property type="term" value="F:4-hydroxy-3-methylbut-2-en-1-yl diphosphate synthase activity (ferredoxin)"/>
    <property type="evidence" value="ECO:0007669"/>
    <property type="project" value="UniProtKB-EC"/>
</dbReference>
<feature type="compositionally biased region" description="Basic and acidic residues" evidence="8">
    <location>
        <begin position="526"/>
        <end position="536"/>
    </location>
</feature>
<dbReference type="OrthoDB" id="333184at2759"/>
<protein>
    <submittedName>
        <fullName evidence="11">4-hydroxy-3-methylbut-2-en-1-yl diphosphate synthase, related</fullName>
        <ecNumber evidence="11">1.17.7.1</ecNumber>
    </submittedName>
</protein>
<keyword evidence="2" id="KW-0004">4Fe-4S</keyword>
<dbReference type="FunFam" id="3.30.413.10:FF:000006">
    <property type="entry name" value="4-hydroxy-3-methylbut-2-en-1-yl diphosphate synthase (flavodoxin)"/>
    <property type="match status" value="1"/>
</dbReference>